<dbReference type="InterPro" id="IPR036026">
    <property type="entry name" value="Seven-hairpin_glycosidases"/>
</dbReference>
<dbReference type="PANTHER" id="PTHR45679">
    <property type="entry name" value="ER DEGRADATION-ENHANCING ALPHA-MANNOSIDASE-LIKE PROTEIN 2"/>
    <property type="match status" value="1"/>
</dbReference>
<dbReference type="InterPro" id="IPR001382">
    <property type="entry name" value="Glyco_hydro_47"/>
</dbReference>
<keyword evidence="4" id="KW-0325">Glycoprotein</keyword>
<evidence type="ECO:0000256" key="2">
    <source>
        <dbReference type="ARBA" id="ARBA00007658"/>
    </source>
</evidence>
<feature type="active site" description="Proton donor" evidence="5">
    <location>
        <position position="138"/>
    </location>
</feature>
<dbReference type="RefSeq" id="XP_003956130.1">
    <property type="nucleotide sequence ID" value="XM_003956081.1"/>
</dbReference>
<dbReference type="EMBL" id="HE650822">
    <property type="protein sequence ID" value="CCF56995.1"/>
    <property type="molecule type" value="Genomic_DNA"/>
</dbReference>
<dbReference type="STRING" id="1071382.H2ARJ5"/>
<evidence type="ECO:0000256" key="5">
    <source>
        <dbReference type="PIRSR" id="PIRSR601382-1"/>
    </source>
</evidence>
<dbReference type="GO" id="GO:1904380">
    <property type="term" value="P:endoplasmic reticulum mannose trimming"/>
    <property type="evidence" value="ECO:0007669"/>
    <property type="project" value="EnsemblFungi"/>
</dbReference>
<comment type="cofactor">
    <cofactor evidence="6">
        <name>Ca(2+)</name>
        <dbReference type="ChEBI" id="CHEBI:29108"/>
    </cofactor>
</comment>
<evidence type="ECO:0000313" key="9">
    <source>
        <dbReference type="EMBL" id="CCF56995.1"/>
    </source>
</evidence>
<keyword evidence="6" id="KW-0479">Metal-binding</keyword>
<dbReference type="GO" id="GO:1900103">
    <property type="term" value="P:positive regulation of endoplasmic reticulum unfolded protein response"/>
    <property type="evidence" value="ECO:0007669"/>
    <property type="project" value="EnsemblFungi"/>
</dbReference>
<evidence type="ECO:0000256" key="4">
    <source>
        <dbReference type="ARBA" id="ARBA00023180"/>
    </source>
</evidence>
<dbReference type="PRINTS" id="PR00747">
    <property type="entry name" value="GLYHDRLASE47"/>
</dbReference>
<dbReference type="SUPFAM" id="SSF48225">
    <property type="entry name" value="Seven-hairpin glycosidases"/>
    <property type="match status" value="1"/>
</dbReference>
<dbReference type="Gene3D" id="1.50.10.10">
    <property type="match status" value="1"/>
</dbReference>
<keyword evidence="6" id="KW-0106">Calcium</keyword>
<dbReference type="GO" id="GO:0005975">
    <property type="term" value="P:carbohydrate metabolic process"/>
    <property type="evidence" value="ECO:0007669"/>
    <property type="project" value="InterPro"/>
</dbReference>
<feature type="signal peptide" evidence="8">
    <location>
        <begin position="1"/>
        <end position="20"/>
    </location>
</feature>
<evidence type="ECO:0000256" key="6">
    <source>
        <dbReference type="PIRSR" id="PIRSR601382-2"/>
    </source>
</evidence>
<accession>H2ARJ5</accession>
<dbReference type="GO" id="GO:0106055">
    <property type="term" value="C:mannosyl-oligosaccharide 1,2-alpha-mannosidase complex"/>
    <property type="evidence" value="ECO:0007669"/>
    <property type="project" value="EnsemblFungi"/>
</dbReference>
<reference evidence="9 10" key="1">
    <citation type="journal article" date="2011" name="Proc. Natl. Acad. Sci. U.S.A.">
        <title>Evolutionary erosion of yeast sex chromosomes by mating-type switching accidents.</title>
        <authorList>
            <person name="Gordon J.L."/>
            <person name="Armisen D."/>
            <person name="Proux-Wera E."/>
            <person name="Oheigeartaigh S.S."/>
            <person name="Byrne K.P."/>
            <person name="Wolfe K.H."/>
        </authorList>
    </citation>
    <scope>NUCLEOTIDE SEQUENCE [LARGE SCALE GENOMIC DNA]</scope>
    <source>
        <strain evidence="10">ATCC 22294 / BCRC 22015 / CBS 2517 / CECT 1963 / NBRC 1671 / NRRL Y-8276</strain>
    </source>
</reference>
<dbReference type="eggNOG" id="KOG2429">
    <property type="taxonomic scope" value="Eukaryota"/>
</dbReference>
<keyword evidence="7" id="KW-0326">Glycosidase</keyword>
<dbReference type="GO" id="GO:0005509">
    <property type="term" value="F:calcium ion binding"/>
    <property type="evidence" value="ECO:0007669"/>
    <property type="project" value="InterPro"/>
</dbReference>
<dbReference type="GO" id="GO:0004571">
    <property type="term" value="F:mannosyl-oligosaccharide 1,2-alpha-mannosidase activity"/>
    <property type="evidence" value="ECO:0007669"/>
    <property type="project" value="EnsemblFungi"/>
</dbReference>
<dbReference type="GO" id="GO:0030246">
    <property type="term" value="F:carbohydrate binding"/>
    <property type="evidence" value="ECO:0007669"/>
    <property type="project" value="EnsemblFungi"/>
</dbReference>
<name>H2ARJ5_KAZAF</name>
<gene>
    <name evidence="9" type="primary">KAFR0B06970</name>
    <name evidence="9" type="ORF">KAFR_0B06970</name>
</gene>
<dbReference type="GeneID" id="13884876"/>
<dbReference type="InParanoid" id="H2ARJ5"/>
<comment type="subcellular location">
    <subcellularLocation>
        <location evidence="1">Endoplasmic reticulum</location>
    </subcellularLocation>
</comment>
<feature type="active site" evidence="5">
    <location>
        <position position="283"/>
    </location>
</feature>
<keyword evidence="3" id="KW-0256">Endoplasmic reticulum</keyword>
<evidence type="ECO:0000256" key="3">
    <source>
        <dbReference type="ARBA" id="ARBA00022824"/>
    </source>
</evidence>
<evidence type="ECO:0000256" key="7">
    <source>
        <dbReference type="RuleBase" id="RU361193"/>
    </source>
</evidence>
<protein>
    <recommendedName>
        <fullName evidence="7">alpha-1,2-Mannosidase</fullName>
        <ecNumber evidence="7">3.2.1.-</ecNumber>
    </recommendedName>
</protein>
<feature type="chain" id="PRO_5003559215" description="alpha-1,2-Mannosidase" evidence="8">
    <location>
        <begin position="21"/>
        <end position="795"/>
    </location>
</feature>
<evidence type="ECO:0000256" key="1">
    <source>
        <dbReference type="ARBA" id="ARBA00004240"/>
    </source>
</evidence>
<keyword evidence="7" id="KW-0378">Hydrolase</keyword>
<keyword evidence="10" id="KW-1185">Reference proteome</keyword>
<organism evidence="9 10">
    <name type="scientific">Kazachstania africana (strain ATCC 22294 / BCRC 22015 / CBS 2517 / CECT 1963 / NBRC 1671 / NRRL Y-8276)</name>
    <name type="common">Yeast</name>
    <name type="synonym">Kluyveromyces africanus</name>
    <dbReference type="NCBI Taxonomy" id="1071382"/>
    <lineage>
        <taxon>Eukaryota</taxon>
        <taxon>Fungi</taxon>
        <taxon>Dikarya</taxon>
        <taxon>Ascomycota</taxon>
        <taxon>Saccharomycotina</taxon>
        <taxon>Saccharomycetes</taxon>
        <taxon>Saccharomycetales</taxon>
        <taxon>Saccharomycetaceae</taxon>
        <taxon>Kazachstania</taxon>
    </lineage>
</organism>
<dbReference type="Pfam" id="PF01532">
    <property type="entry name" value="Glyco_hydro_47"/>
    <property type="match status" value="1"/>
</dbReference>
<sequence>MSIRIRLILLFSLLSGFVKALQTTPPFKEYSFNKYELESYKEQVQNLIYYGLDNYLHYGYPYDEVKPISCIPKSRNFENAGDLPTNDVLGNFTTTLIDSLTTVAIIGDKQKFKELVTLMKDTYPNSNFNIPATIQVFETTIRVVGGLISAHLYATDPSKKAYMNPEEYDGFLLTLASDMADRLLPAYLTSTGLPVSRVNLRYKTGRIPHDQLYENNVAAMASPMFEFTMLSYLTGDSKYEQVTRYAFNKVWSMKSRLNLLPISFNPEQRLCYSTMSGIGASIDSFYEYALKGAVLFDDAELYRIWEDSYEALRINSKSDWFYTNVEANSGYIVTNWIDSLSAFFPGLQVLAGEVEDATLKNLMSLKLWNTYGGIPERWKFESDKDNNENKDNPLPLEWYPLRPEFIESTYFLYRATRDPFYLNIGKQILNDFQTRFKSKCGFSGIQHLLHGTSQDRMESFVLSESLKYLFLLFDENNELHKSRDNVIFSTEAHPFWLKPKQIRSYKIAAKNNDPLYSNHLIQVKLNEAKYLKGLHKVKAGSKLKKLARQIFDSGIDNEEAIKPNPKNSSNTERPFNNGMCKKIISEYANGYTLPSSPLLSRLNVLFDIDRRYNNTLIRPEYLKDYQGMEIRNGFYSHWADPKYSKSKVPATTESFDLIFDYTGDYESPIEIDNDILKCKSFNGRRKLRLERVRPGTVDTFGNRYSFEPFIELDRKDVTKKTCDKVDELYSSAVLYRAAMLDGIPLSENGSIHINKSAIIVHEGNDTTDDIDISLGMNRNNQLLFGCIPVVNIFLE</sequence>
<keyword evidence="8" id="KW-0732">Signal</keyword>
<dbReference type="Proteomes" id="UP000005220">
    <property type="component" value="Chromosome 2"/>
</dbReference>
<evidence type="ECO:0000256" key="8">
    <source>
        <dbReference type="SAM" id="SignalP"/>
    </source>
</evidence>
<dbReference type="PANTHER" id="PTHR45679:SF5">
    <property type="entry name" value="ER DEGRADATION-ENHANCING ALPHA-MANNOSIDASE-LIKE PROTEIN 1"/>
    <property type="match status" value="1"/>
</dbReference>
<feature type="active site" evidence="5">
    <location>
        <position position="404"/>
    </location>
</feature>
<dbReference type="KEGG" id="kaf:KAFR_0B06970"/>
<proteinExistence type="inferred from homology"/>
<dbReference type="FunCoup" id="H2ARJ5">
    <property type="interactions" value="562"/>
</dbReference>
<dbReference type="EC" id="3.2.1.-" evidence="7"/>
<dbReference type="AlphaFoldDB" id="H2ARJ5"/>
<feature type="active site" description="Proton donor" evidence="5">
    <location>
        <position position="376"/>
    </location>
</feature>
<dbReference type="GO" id="GO:0097466">
    <property type="term" value="P:ubiquitin-dependent glycoprotein ERAD pathway"/>
    <property type="evidence" value="ECO:0007669"/>
    <property type="project" value="EnsemblFungi"/>
</dbReference>
<feature type="binding site" evidence="6">
    <location>
        <position position="490"/>
    </location>
    <ligand>
        <name>Ca(2+)</name>
        <dbReference type="ChEBI" id="CHEBI:29108"/>
    </ligand>
</feature>
<comment type="similarity">
    <text evidence="2 7">Belongs to the glycosyl hydrolase 47 family.</text>
</comment>
<dbReference type="InterPro" id="IPR012341">
    <property type="entry name" value="6hp_glycosidase-like_sf"/>
</dbReference>
<dbReference type="GO" id="GO:0016020">
    <property type="term" value="C:membrane"/>
    <property type="evidence" value="ECO:0007669"/>
    <property type="project" value="InterPro"/>
</dbReference>
<dbReference type="InterPro" id="IPR044674">
    <property type="entry name" value="EDEM1/2/3"/>
</dbReference>
<dbReference type="GO" id="GO:0044322">
    <property type="term" value="C:endoplasmic reticulum quality control compartment"/>
    <property type="evidence" value="ECO:0007669"/>
    <property type="project" value="GOC"/>
</dbReference>
<evidence type="ECO:0000313" key="10">
    <source>
        <dbReference type="Proteomes" id="UP000005220"/>
    </source>
</evidence>
<dbReference type="OrthoDB" id="8118055at2759"/>
<dbReference type="HOGENOM" id="CLU_003818_5_3_1"/>